<dbReference type="InterPro" id="IPR021466">
    <property type="entry name" value="Put_rhamnosyl_transferase"/>
</dbReference>
<keyword evidence="2" id="KW-1185">Reference proteome</keyword>
<accession>A0ABS3BPJ6</accession>
<name>A0ABS3BPJ6_9BACT</name>
<evidence type="ECO:0000313" key="2">
    <source>
        <dbReference type="Proteomes" id="UP000664698"/>
    </source>
</evidence>
<organism evidence="1 2">
    <name type="scientific">Algoriphagus aestuariicola</name>
    <dbReference type="NCBI Taxonomy" id="1852016"/>
    <lineage>
        <taxon>Bacteria</taxon>
        <taxon>Pseudomonadati</taxon>
        <taxon>Bacteroidota</taxon>
        <taxon>Cytophagia</taxon>
        <taxon>Cytophagales</taxon>
        <taxon>Cyclobacteriaceae</taxon>
        <taxon>Algoriphagus</taxon>
    </lineage>
</organism>
<sequence>MDFKHILFTRFNIYYKTKMAQKGFDPEFWLLERFEIFRKYCFPSVVKQSNLNFTWMIYVDSETTPAVYNSLKELITPYPFILLVKRKFSHFSLKLVINEDIHQYFGQEFGYLISSRVDTDDMLHWDYIQSVQQRFNFQDYEALNFNKGLVYDIETGVSSTKYHFYNAFISLVEKRKTDGFLTVFYKLHINYSDDPKKTEIKNQIPMWCVTVHGLNVSTSFYGEVFKFSQPDLKALFGFEFQKKPKQINVLKFTIRSFRRTFEKVKVRIFGPKLIE</sequence>
<evidence type="ECO:0008006" key="3">
    <source>
        <dbReference type="Google" id="ProtNLM"/>
    </source>
</evidence>
<dbReference type="RefSeq" id="WP_206568138.1">
    <property type="nucleotide sequence ID" value="NZ_JAFKCW010000001.1"/>
</dbReference>
<protein>
    <recommendedName>
        <fullName evidence="3">Rhamnosyl transferase</fullName>
    </recommendedName>
</protein>
<proteinExistence type="predicted"/>
<dbReference type="EMBL" id="JAFKCW010000001">
    <property type="protein sequence ID" value="MBN7800181.1"/>
    <property type="molecule type" value="Genomic_DNA"/>
</dbReference>
<gene>
    <name evidence="1" type="ORF">J0A67_04875</name>
</gene>
<dbReference type="Pfam" id="PF11316">
    <property type="entry name" value="Rhamno_transf"/>
    <property type="match status" value="1"/>
</dbReference>
<comment type="caution">
    <text evidence="1">The sequence shown here is derived from an EMBL/GenBank/DDBJ whole genome shotgun (WGS) entry which is preliminary data.</text>
</comment>
<dbReference type="Proteomes" id="UP000664698">
    <property type="component" value="Unassembled WGS sequence"/>
</dbReference>
<evidence type="ECO:0000313" key="1">
    <source>
        <dbReference type="EMBL" id="MBN7800181.1"/>
    </source>
</evidence>
<reference evidence="1 2" key="1">
    <citation type="submission" date="2021-03" db="EMBL/GenBank/DDBJ databases">
        <title>novel species isolated from a fishpond in China.</title>
        <authorList>
            <person name="Lu H."/>
            <person name="Cai Z."/>
        </authorList>
    </citation>
    <scope>NUCLEOTIDE SEQUENCE [LARGE SCALE GENOMIC DNA]</scope>
    <source>
        <strain evidence="1 2">JCM 31546</strain>
    </source>
</reference>